<feature type="transmembrane region" description="Helical" evidence="1">
    <location>
        <begin position="104"/>
        <end position="125"/>
    </location>
</feature>
<feature type="transmembrane region" description="Helical" evidence="1">
    <location>
        <begin position="37"/>
        <end position="58"/>
    </location>
</feature>
<sequence>MFKKIFDHFDNAQFLSRIFSIDIILSVMLFMPSEKVIDGYGIYSLWLVFAYFGINGYVTFSIEESAIRPVNYYKRNVRVAIIGTIIYLISHFIILYSLDSDGWTHYTIFCLLNVFYLLFYVRYTWKVKDISGFNLRYGYGIGLAVIGIISYALYCYQNFKTIHALQFYTLLHCIYDFCLTFKYFCVELPDPEETLLQRIKTE</sequence>
<feature type="transmembrane region" description="Helical" evidence="1">
    <location>
        <begin position="12"/>
        <end position="31"/>
    </location>
</feature>
<name>E3NQG5_CAERE</name>
<evidence type="ECO:0000313" key="3">
    <source>
        <dbReference type="Proteomes" id="UP000008281"/>
    </source>
</evidence>
<evidence type="ECO:0000313" key="2">
    <source>
        <dbReference type="EMBL" id="EFO84574.1"/>
    </source>
</evidence>
<keyword evidence="1" id="KW-1133">Transmembrane helix</keyword>
<evidence type="ECO:0000256" key="1">
    <source>
        <dbReference type="SAM" id="Phobius"/>
    </source>
</evidence>
<feature type="transmembrane region" description="Helical" evidence="1">
    <location>
        <begin position="137"/>
        <end position="154"/>
    </location>
</feature>
<gene>
    <name evidence="2" type="ORF">CRE_21060</name>
</gene>
<dbReference type="HOGENOM" id="CLU_1379268_0_0_1"/>
<keyword evidence="1" id="KW-0472">Membrane</keyword>
<organism evidence="3">
    <name type="scientific">Caenorhabditis remanei</name>
    <name type="common">Caenorhabditis vulgaris</name>
    <dbReference type="NCBI Taxonomy" id="31234"/>
    <lineage>
        <taxon>Eukaryota</taxon>
        <taxon>Metazoa</taxon>
        <taxon>Ecdysozoa</taxon>
        <taxon>Nematoda</taxon>
        <taxon>Chromadorea</taxon>
        <taxon>Rhabditida</taxon>
        <taxon>Rhabditina</taxon>
        <taxon>Rhabditomorpha</taxon>
        <taxon>Rhabditoidea</taxon>
        <taxon>Rhabditidae</taxon>
        <taxon>Peloderinae</taxon>
        <taxon>Caenorhabditis</taxon>
    </lineage>
</organism>
<keyword evidence="1" id="KW-0812">Transmembrane</keyword>
<dbReference type="EMBL" id="DS269520">
    <property type="protein sequence ID" value="EFO84574.1"/>
    <property type="molecule type" value="Genomic_DNA"/>
</dbReference>
<keyword evidence="3" id="KW-1185">Reference proteome</keyword>
<dbReference type="AlphaFoldDB" id="E3NQG5"/>
<feature type="transmembrane region" description="Helical" evidence="1">
    <location>
        <begin position="79"/>
        <end position="98"/>
    </location>
</feature>
<dbReference type="InParanoid" id="E3NQG5"/>
<dbReference type="Proteomes" id="UP000008281">
    <property type="component" value="Unassembled WGS sequence"/>
</dbReference>
<reference evidence="2" key="1">
    <citation type="submission" date="2007-07" db="EMBL/GenBank/DDBJ databases">
        <title>PCAP assembly of the Caenorhabditis remanei genome.</title>
        <authorList>
            <consortium name="The Caenorhabditis remanei Sequencing Consortium"/>
            <person name="Wilson R.K."/>
        </authorList>
    </citation>
    <scope>NUCLEOTIDE SEQUENCE [LARGE SCALE GENOMIC DNA]</scope>
    <source>
        <strain evidence="2">PB4641</strain>
    </source>
</reference>
<proteinExistence type="predicted"/>
<protein>
    <submittedName>
        <fullName evidence="2">Uncharacterized protein</fullName>
    </submittedName>
</protein>
<accession>E3NQG5</accession>